<protein>
    <submittedName>
        <fullName evidence="1">Probable RNA-directed DNA polymerase from transposon X-element</fullName>
    </submittedName>
</protein>
<dbReference type="EMBL" id="BGZK01000921">
    <property type="protein sequence ID" value="GBP65159.1"/>
    <property type="molecule type" value="Genomic_DNA"/>
</dbReference>
<evidence type="ECO:0000313" key="1">
    <source>
        <dbReference type="EMBL" id="GBP65159.1"/>
    </source>
</evidence>
<dbReference type="PANTHER" id="PTHR19446">
    <property type="entry name" value="REVERSE TRANSCRIPTASES"/>
    <property type="match status" value="1"/>
</dbReference>
<comment type="caution">
    <text evidence="1">The sequence shown here is derived from an EMBL/GenBank/DDBJ whole genome shotgun (WGS) entry which is preliminary data.</text>
</comment>
<dbReference type="GO" id="GO:0003964">
    <property type="term" value="F:RNA-directed DNA polymerase activity"/>
    <property type="evidence" value="ECO:0007669"/>
    <property type="project" value="UniProtKB-KW"/>
</dbReference>
<gene>
    <name evidence="1" type="ORF">EVAR_48636_1</name>
</gene>
<keyword evidence="1" id="KW-0808">Transferase</keyword>
<organism evidence="1 2">
    <name type="scientific">Eumeta variegata</name>
    <name type="common">Bagworm moth</name>
    <name type="synonym">Eumeta japonica</name>
    <dbReference type="NCBI Taxonomy" id="151549"/>
    <lineage>
        <taxon>Eukaryota</taxon>
        <taxon>Metazoa</taxon>
        <taxon>Ecdysozoa</taxon>
        <taxon>Arthropoda</taxon>
        <taxon>Hexapoda</taxon>
        <taxon>Insecta</taxon>
        <taxon>Pterygota</taxon>
        <taxon>Neoptera</taxon>
        <taxon>Endopterygota</taxon>
        <taxon>Lepidoptera</taxon>
        <taxon>Glossata</taxon>
        <taxon>Ditrysia</taxon>
        <taxon>Tineoidea</taxon>
        <taxon>Psychidae</taxon>
        <taxon>Oiketicinae</taxon>
        <taxon>Eumeta</taxon>
    </lineage>
</organism>
<name>A0A4C1XSJ6_EUMVA</name>
<dbReference type="AlphaFoldDB" id="A0A4C1XSJ6"/>
<evidence type="ECO:0000313" key="2">
    <source>
        <dbReference type="Proteomes" id="UP000299102"/>
    </source>
</evidence>
<proteinExistence type="predicted"/>
<dbReference type="OrthoDB" id="418748at2759"/>
<dbReference type="Proteomes" id="UP000299102">
    <property type="component" value="Unassembled WGS sequence"/>
</dbReference>
<sequence>MTHLVPKVKVAWRQIRTSSRPWLRATSNDPSQRIVGIQQLLHETVTVTRSSILLRRALGAGLTRRGHPASDFPDRLCPLLVDCLFSHKLMRGADAARESPTASLCGFSLKAVCGLSGIRVEAPQKKGGLRQCHRYQKYRHADPRYVKSLVPHWLRECPRARLLVAIFNACLRNCYFPPIWKEAKVIDIYKPGKPRDLPASYRPTSFLSGLGKLFEGILKTPLSDYFFGKGLIIDELFGFRPVHSRPQQVLRLVEYKGFKSKQKKP</sequence>
<accession>A0A4C1XSJ6</accession>
<keyword evidence="1" id="KW-0695">RNA-directed DNA polymerase</keyword>
<reference evidence="1 2" key="1">
    <citation type="journal article" date="2019" name="Commun. Biol.">
        <title>The bagworm genome reveals a unique fibroin gene that provides high tensile strength.</title>
        <authorList>
            <person name="Kono N."/>
            <person name="Nakamura H."/>
            <person name="Ohtoshi R."/>
            <person name="Tomita M."/>
            <person name="Numata K."/>
            <person name="Arakawa K."/>
        </authorList>
    </citation>
    <scope>NUCLEOTIDE SEQUENCE [LARGE SCALE GENOMIC DNA]</scope>
</reference>
<dbReference type="STRING" id="151549.A0A4C1XSJ6"/>
<keyword evidence="2" id="KW-1185">Reference proteome</keyword>
<keyword evidence="1" id="KW-0548">Nucleotidyltransferase</keyword>